<evidence type="ECO:0000256" key="1">
    <source>
        <dbReference type="SAM" id="MobiDB-lite"/>
    </source>
</evidence>
<organism evidence="2 3">
    <name type="scientific">Glutinoglossum americanum</name>
    <dbReference type="NCBI Taxonomy" id="1670608"/>
    <lineage>
        <taxon>Eukaryota</taxon>
        <taxon>Fungi</taxon>
        <taxon>Dikarya</taxon>
        <taxon>Ascomycota</taxon>
        <taxon>Pezizomycotina</taxon>
        <taxon>Geoglossomycetes</taxon>
        <taxon>Geoglossales</taxon>
        <taxon>Geoglossaceae</taxon>
        <taxon>Glutinoglossum</taxon>
    </lineage>
</organism>
<keyword evidence="3" id="KW-1185">Reference proteome</keyword>
<dbReference type="OrthoDB" id="5425115at2759"/>
<sequence>MGFKKFFQSPIFSDEAEPKRPGGARNHPRVDLSFPVTELTSPASSDDPSPPPANSPLRLRGGGDVKRLEDDERIPKWAWFFSGGTGRPPTAGEVRTRRRVSAEREEVRRRGTQREAREKGEARPLVDAYGNPHFDVSDDEDDYPEDSSGEDTVRDESLVTRKGLTFAVTAEVTMKAAIAQAAMVKAVTAGAIMKAAIAQADMVKAATAEATMKAAMVKAATAEPITVKATTPEAIAAGDHRLPGHPARWSSAAARTSTRGCTDIIGGHKTRHSFPPSFPTARRATHAELT</sequence>
<dbReference type="Proteomes" id="UP000698800">
    <property type="component" value="Unassembled WGS sequence"/>
</dbReference>
<reference evidence="2" key="1">
    <citation type="submission" date="2021-03" db="EMBL/GenBank/DDBJ databases">
        <title>Comparative genomics and phylogenomic investigation of the class Geoglossomycetes provide insights into ecological specialization and systematics.</title>
        <authorList>
            <person name="Melie T."/>
            <person name="Pirro S."/>
            <person name="Miller A.N."/>
            <person name="Quandt A."/>
        </authorList>
    </citation>
    <scope>NUCLEOTIDE SEQUENCE</scope>
    <source>
        <strain evidence="2">GBOQ0MN5Z8</strain>
    </source>
</reference>
<proteinExistence type="predicted"/>
<accession>A0A9P8KWP6</accession>
<feature type="compositionally biased region" description="Acidic residues" evidence="1">
    <location>
        <begin position="137"/>
        <end position="149"/>
    </location>
</feature>
<dbReference type="EMBL" id="JAGHQL010000260">
    <property type="protein sequence ID" value="KAH0534206.1"/>
    <property type="molecule type" value="Genomic_DNA"/>
</dbReference>
<protein>
    <submittedName>
        <fullName evidence="2">Uncharacterized protein</fullName>
    </submittedName>
</protein>
<evidence type="ECO:0000313" key="2">
    <source>
        <dbReference type="EMBL" id="KAH0534206.1"/>
    </source>
</evidence>
<feature type="compositionally biased region" description="Basic and acidic residues" evidence="1">
    <location>
        <begin position="100"/>
        <end position="124"/>
    </location>
</feature>
<feature type="region of interest" description="Disordered" evidence="1">
    <location>
        <begin position="1"/>
        <end position="156"/>
    </location>
</feature>
<gene>
    <name evidence="2" type="ORF">FGG08_007203</name>
</gene>
<dbReference type="AlphaFoldDB" id="A0A9P8KWP6"/>
<feature type="compositionally biased region" description="Basic and acidic residues" evidence="1">
    <location>
        <begin position="61"/>
        <end position="75"/>
    </location>
</feature>
<evidence type="ECO:0000313" key="3">
    <source>
        <dbReference type="Proteomes" id="UP000698800"/>
    </source>
</evidence>
<comment type="caution">
    <text evidence="2">The sequence shown here is derived from an EMBL/GenBank/DDBJ whole genome shotgun (WGS) entry which is preliminary data.</text>
</comment>
<name>A0A9P8KWP6_9PEZI</name>